<dbReference type="InterPro" id="IPR040618">
    <property type="entry name" value="Pre-Nudix"/>
</dbReference>
<dbReference type="PROSITE" id="PS51462">
    <property type="entry name" value="NUDIX"/>
    <property type="match status" value="1"/>
</dbReference>
<organism evidence="5 6">
    <name type="scientific">Pseudoalteromonas denitrificans DSM 6059</name>
    <dbReference type="NCBI Taxonomy" id="1123010"/>
    <lineage>
        <taxon>Bacteria</taxon>
        <taxon>Pseudomonadati</taxon>
        <taxon>Pseudomonadota</taxon>
        <taxon>Gammaproteobacteria</taxon>
        <taxon>Alteromonadales</taxon>
        <taxon>Pseudoalteromonadaceae</taxon>
        <taxon>Pseudoalteromonas</taxon>
    </lineage>
</organism>
<protein>
    <submittedName>
        <fullName evidence="5">ADP-ribose pyrophosphatase YjhB, NUDIX family</fullName>
    </submittedName>
</protein>
<keyword evidence="6" id="KW-1185">Reference proteome</keyword>
<dbReference type="InterPro" id="IPR000086">
    <property type="entry name" value="NUDIX_hydrolase_dom"/>
</dbReference>
<dbReference type="GO" id="GO:0047631">
    <property type="term" value="F:ADP-ribose diphosphatase activity"/>
    <property type="evidence" value="ECO:0007669"/>
    <property type="project" value="TreeGrafter"/>
</dbReference>
<dbReference type="Gene3D" id="3.90.79.10">
    <property type="entry name" value="Nucleoside Triphosphate Pyrophosphohydrolase"/>
    <property type="match status" value="1"/>
</dbReference>
<reference evidence="5 6" key="1">
    <citation type="submission" date="2016-10" db="EMBL/GenBank/DDBJ databases">
        <authorList>
            <person name="de Groot N.N."/>
        </authorList>
    </citation>
    <scope>NUCLEOTIDE SEQUENCE [LARGE SCALE GENOMIC DNA]</scope>
    <source>
        <strain evidence="5 6">DSM 6059</strain>
    </source>
</reference>
<accession>A0A1I1TUU0</accession>
<dbReference type="InterPro" id="IPR020476">
    <property type="entry name" value="Nudix_hydrolase"/>
</dbReference>
<dbReference type="STRING" id="1123010.SAMN02745724_05009"/>
<dbReference type="InterPro" id="IPR015797">
    <property type="entry name" value="NUDIX_hydrolase-like_dom_sf"/>
</dbReference>
<gene>
    <name evidence="5" type="ORF">SAMN02745724_05009</name>
</gene>
<dbReference type="CDD" id="cd04670">
    <property type="entry name" value="NUDIX_ASFGF2_Nudt6"/>
    <property type="match status" value="1"/>
</dbReference>
<comment type="cofactor">
    <cofactor evidence="1">
        <name>Mg(2+)</name>
        <dbReference type="ChEBI" id="CHEBI:18420"/>
    </cofactor>
</comment>
<evidence type="ECO:0000256" key="3">
    <source>
        <dbReference type="RuleBase" id="RU003476"/>
    </source>
</evidence>
<evidence type="ECO:0000256" key="2">
    <source>
        <dbReference type="ARBA" id="ARBA00022801"/>
    </source>
</evidence>
<dbReference type="OrthoDB" id="9787476at2"/>
<evidence type="ECO:0000256" key="1">
    <source>
        <dbReference type="ARBA" id="ARBA00001946"/>
    </source>
</evidence>
<dbReference type="GO" id="GO:0051287">
    <property type="term" value="F:NAD binding"/>
    <property type="evidence" value="ECO:0007669"/>
    <property type="project" value="TreeGrafter"/>
</dbReference>
<dbReference type="EMBL" id="FOLO01000075">
    <property type="protein sequence ID" value="SFD62284.1"/>
    <property type="molecule type" value="Genomic_DNA"/>
</dbReference>
<dbReference type="PANTHER" id="PTHR13994:SF13">
    <property type="entry name" value="FI03680P"/>
    <property type="match status" value="1"/>
</dbReference>
<dbReference type="Gene3D" id="3.40.630.30">
    <property type="match status" value="1"/>
</dbReference>
<dbReference type="GO" id="GO:0035529">
    <property type="term" value="F:NADH pyrophosphatase activity"/>
    <property type="evidence" value="ECO:0007669"/>
    <property type="project" value="TreeGrafter"/>
</dbReference>
<dbReference type="RefSeq" id="WP_091991250.1">
    <property type="nucleotide sequence ID" value="NZ_FOLO01000075.1"/>
</dbReference>
<dbReference type="AlphaFoldDB" id="A0A1I1TUU0"/>
<feature type="domain" description="Nudix hydrolase" evidence="4">
    <location>
        <begin position="92"/>
        <end position="220"/>
    </location>
</feature>
<dbReference type="PROSITE" id="PS00893">
    <property type="entry name" value="NUDIX_BOX"/>
    <property type="match status" value="1"/>
</dbReference>
<dbReference type="InterPro" id="IPR003293">
    <property type="entry name" value="Nudix_hydrolase6-like"/>
</dbReference>
<dbReference type="Pfam" id="PF00293">
    <property type="entry name" value="NUDIX"/>
    <property type="match status" value="1"/>
</dbReference>
<dbReference type="PANTHER" id="PTHR13994">
    <property type="entry name" value="NUDIX HYDROLASE RELATED"/>
    <property type="match status" value="1"/>
</dbReference>
<evidence type="ECO:0000313" key="6">
    <source>
        <dbReference type="Proteomes" id="UP000198862"/>
    </source>
</evidence>
<sequence>MLTFKADIFNGITINALSLPLSHSDVKLSLENLISHAKSDNKRLIWLTLPIDQSDVIPQAIQLGFVFHNCSEQEVTLILRLVADAYAPFVPTHSIGAGALVINDDNQVLVIRERLATGKGYKLPGGHIELGENIHEAVAREVFEETGIKACFKELVGFASKHPYQFGKSNIYFICRLVPLTHQIEIQDTHEIADARWVDLECYISDENNSEFNRELVNKLRNVQGLVNVELDFNQGQNGKKEIFFAQHE</sequence>
<comment type="similarity">
    <text evidence="3">Belongs to the Nudix hydrolase family.</text>
</comment>
<dbReference type="InterPro" id="IPR020084">
    <property type="entry name" value="NUDIX_hydrolase_CS"/>
</dbReference>
<dbReference type="SUPFAM" id="SSF55811">
    <property type="entry name" value="Nudix"/>
    <property type="match status" value="1"/>
</dbReference>
<dbReference type="PRINTS" id="PR00502">
    <property type="entry name" value="NUDIXFAMILY"/>
</dbReference>
<dbReference type="Pfam" id="PF18290">
    <property type="entry name" value="Nudix_hydro"/>
    <property type="match status" value="1"/>
</dbReference>
<name>A0A1I1TUU0_9GAMM</name>
<evidence type="ECO:0000313" key="5">
    <source>
        <dbReference type="EMBL" id="SFD62284.1"/>
    </source>
</evidence>
<proteinExistence type="inferred from homology"/>
<keyword evidence="2 3" id="KW-0378">Hydrolase</keyword>
<evidence type="ECO:0000259" key="4">
    <source>
        <dbReference type="PROSITE" id="PS51462"/>
    </source>
</evidence>
<dbReference type="Proteomes" id="UP000198862">
    <property type="component" value="Unassembled WGS sequence"/>
</dbReference>